<accession>A0A7R9J825</accession>
<feature type="compositionally biased region" description="Polar residues" evidence="1">
    <location>
        <begin position="1"/>
        <end position="33"/>
    </location>
</feature>
<feature type="compositionally biased region" description="Gly residues" evidence="1">
    <location>
        <begin position="37"/>
        <end position="46"/>
    </location>
</feature>
<dbReference type="AlphaFoldDB" id="A0A7R9J825"/>
<proteinExistence type="predicted"/>
<reference evidence="2" key="1">
    <citation type="submission" date="2020-11" db="EMBL/GenBank/DDBJ databases">
        <authorList>
            <person name="Tran Van P."/>
        </authorList>
    </citation>
    <scope>NUCLEOTIDE SEQUENCE</scope>
</reference>
<evidence type="ECO:0000313" key="2">
    <source>
        <dbReference type="EMBL" id="CAD7573710.1"/>
    </source>
</evidence>
<sequence>MYSAQSTIVSDRTTLNGPSTTKRTRVSDSQLHNNKVRGGGQGGGRGTLWVPVWPHRLHIPKGGPDRKEGLPMVLSEVLIEGSLNLTGVSISSVFVGICPACSNGSQVISSLNAVFQALNSRLDELLLRDEQERGEVAIRDL</sequence>
<gene>
    <name evidence="2" type="ORF">TCMB3V08_LOCUS6340</name>
</gene>
<protein>
    <submittedName>
        <fullName evidence="2">(California timema) hypothetical protein</fullName>
    </submittedName>
</protein>
<dbReference type="EMBL" id="OE181790">
    <property type="protein sequence ID" value="CAD7573710.1"/>
    <property type="molecule type" value="Genomic_DNA"/>
</dbReference>
<evidence type="ECO:0000256" key="1">
    <source>
        <dbReference type="SAM" id="MobiDB-lite"/>
    </source>
</evidence>
<feature type="region of interest" description="Disordered" evidence="1">
    <location>
        <begin position="1"/>
        <end position="46"/>
    </location>
</feature>
<organism evidence="2">
    <name type="scientific">Timema californicum</name>
    <name type="common">California timema</name>
    <name type="synonym">Walking stick</name>
    <dbReference type="NCBI Taxonomy" id="61474"/>
    <lineage>
        <taxon>Eukaryota</taxon>
        <taxon>Metazoa</taxon>
        <taxon>Ecdysozoa</taxon>
        <taxon>Arthropoda</taxon>
        <taxon>Hexapoda</taxon>
        <taxon>Insecta</taxon>
        <taxon>Pterygota</taxon>
        <taxon>Neoptera</taxon>
        <taxon>Polyneoptera</taxon>
        <taxon>Phasmatodea</taxon>
        <taxon>Timematodea</taxon>
        <taxon>Timematoidea</taxon>
        <taxon>Timematidae</taxon>
        <taxon>Timema</taxon>
    </lineage>
</organism>
<name>A0A7R9J825_TIMCA</name>